<comment type="caution">
    <text evidence="2">The sequence shown here is derived from an EMBL/GenBank/DDBJ whole genome shotgun (WGS) entry which is preliminary data.</text>
</comment>
<dbReference type="PRINTS" id="PR00702">
    <property type="entry name" value="ACRIFLAVINRP"/>
</dbReference>
<feature type="transmembrane region" description="Helical" evidence="1">
    <location>
        <begin position="950"/>
        <end position="969"/>
    </location>
</feature>
<dbReference type="AlphaFoldDB" id="A0A7X3S8L3"/>
<feature type="transmembrane region" description="Helical" evidence="1">
    <location>
        <begin position="609"/>
        <end position="630"/>
    </location>
</feature>
<feature type="transmembrane region" description="Helical" evidence="1">
    <location>
        <begin position="545"/>
        <end position="566"/>
    </location>
</feature>
<dbReference type="Proteomes" id="UP000433101">
    <property type="component" value="Unassembled WGS sequence"/>
</dbReference>
<dbReference type="PANTHER" id="PTHR32063">
    <property type="match status" value="1"/>
</dbReference>
<keyword evidence="1" id="KW-0812">Transmembrane</keyword>
<dbReference type="InterPro" id="IPR001036">
    <property type="entry name" value="Acrflvin-R"/>
</dbReference>
<organism evidence="2 3">
    <name type="scientific">Stappia sediminis</name>
    <dbReference type="NCBI Taxonomy" id="2692190"/>
    <lineage>
        <taxon>Bacteria</taxon>
        <taxon>Pseudomonadati</taxon>
        <taxon>Pseudomonadota</taxon>
        <taxon>Alphaproteobacteria</taxon>
        <taxon>Hyphomicrobiales</taxon>
        <taxon>Stappiaceae</taxon>
        <taxon>Stappia</taxon>
    </lineage>
</organism>
<dbReference type="Gene3D" id="1.20.1640.10">
    <property type="entry name" value="Multidrug efflux transporter AcrB transmembrane domain"/>
    <property type="match status" value="3"/>
</dbReference>
<dbReference type="InterPro" id="IPR027463">
    <property type="entry name" value="AcrB_DN_DC_subdom"/>
</dbReference>
<dbReference type="RefSeq" id="WP_160776207.1">
    <property type="nucleotide sequence ID" value="NZ_WUMV01000006.1"/>
</dbReference>
<feature type="transmembrane region" description="Helical" evidence="1">
    <location>
        <begin position="361"/>
        <end position="381"/>
    </location>
</feature>
<keyword evidence="1" id="KW-1133">Transmembrane helix</keyword>
<feature type="transmembrane region" description="Helical" evidence="1">
    <location>
        <begin position="976"/>
        <end position="996"/>
    </location>
</feature>
<keyword evidence="1" id="KW-0472">Membrane</keyword>
<dbReference type="PANTHER" id="PTHR32063:SF33">
    <property type="entry name" value="RND SUPERFAMILY EFFLUX PUMP PERMEASE COMPONENT"/>
    <property type="match status" value="1"/>
</dbReference>
<dbReference type="Gene3D" id="3.30.2090.10">
    <property type="entry name" value="Multidrug efflux transporter AcrB TolC docking domain, DN and DC subdomains"/>
    <property type="match status" value="2"/>
</dbReference>
<feature type="transmembrane region" description="Helical" evidence="1">
    <location>
        <begin position="1050"/>
        <end position="1067"/>
    </location>
</feature>
<name>A0A7X3S8L3_9HYPH</name>
<feature type="transmembrane region" description="Helical" evidence="1">
    <location>
        <begin position="1002"/>
        <end position="1024"/>
    </location>
</feature>
<feature type="transmembrane region" description="Helical" evidence="1">
    <location>
        <begin position="387"/>
        <end position="407"/>
    </location>
</feature>
<feature type="transmembrane region" description="Helical" evidence="1">
    <location>
        <begin position="460"/>
        <end position="487"/>
    </location>
</feature>
<dbReference type="GO" id="GO:0005886">
    <property type="term" value="C:plasma membrane"/>
    <property type="evidence" value="ECO:0007669"/>
    <property type="project" value="TreeGrafter"/>
</dbReference>
<feature type="transmembrane region" description="Helical" evidence="1">
    <location>
        <begin position="21"/>
        <end position="38"/>
    </location>
</feature>
<dbReference type="SUPFAM" id="SSF82866">
    <property type="entry name" value="Multidrug efflux transporter AcrB transmembrane domain"/>
    <property type="match status" value="2"/>
</dbReference>
<feature type="transmembrane region" description="Helical" evidence="1">
    <location>
        <begin position="333"/>
        <end position="354"/>
    </location>
</feature>
<feature type="transmembrane region" description="Helical" evidence="1">
    <location>
        <begin position="499"/>
        <end position="518"/>
    </location>
</feature>
<dbReference type="EMBL" id="WUMV01000006">
    <property type="protein sequence ID" value="MXN65971.1"/>
    <property type="molecule type" value="Genomic_DNA"/>
</dbReference>
<evidence type="ECO:0000313" key="2">
    <source>
        <dbReference type="EMBL" id="MXN65971.1"/>
    </source>
</evidence>
<keyword evidence="3" id="KW-1185">Reference proteome</keyword>
<feature type="transmembrane region" description="Helical" evidence="1">
    <location>
        <begin position="433"/>
        <end position="454"/>
    </location>
</feature>
<sequence length="1132" mass="122189">MATRGLRNVGLIGRFIRHPNAANLVMAMMILFGAFAIAKLNTEFFPQIETDRINVSVSWPGASAEDVENNILQAIEPELRFIDNIKEIISYAREGAASVRLEFVDGADMQKALSDVDQAIAGVTTLPEDSEVPVVSVSNWFDSVARVALRGPFSEDALKAFARQIRDGLIDRGIDKVEFAGFRDTEYVALLPERELRRLNLTIGDVSDKIAQNTRDLPSGDIKGGVERQIRAVADTTSPQAIAKIDIKTFPTGEKIRIGDIGTVEKQFDEAEAQGFSDGLRAVELTVQRSASADTLKTNQILDDYLREIAPQLPQSLELVKYEVRADLLNDRIMLLVENGLGGLILVVLILFAFLNARIAFWVAAGIPVAVLATIGILWVMGETINMISLFALIMTLGIIVDDAIVVGEHTATRSAMGDTPVIAAENGAGRMIMPVTAASLTTVAAFLPILLIGDAIGQIMGVLPLVVVAVVIASLVECFFVLPGHLANSLAGRASWNWWRVILIAGVPGLFIVALAGRPDIAVPPYLDWLAVPARAWRDAMGEIVFDAGVIGLFFLVALVLEATLSLRRRSAAGRDIVDHPGFFRRNFDAAFGWFRDRPFKGIVTLAFNWRYVTVALVVGSLIICAGLVRGGRVGFVFFPSPEAENIRATIYFNPGIDEQASISSLKAIEGALRDAERTLTDGRDEPLVVASFATLGQAGFNRGDNVAGIDVQLTASENRTVRTPEIVKTWRNKIPPIAGVSRVSVYERRGGPPGRDLDIRLLDAAPEVLKAAALEVQELLTEYPGVSGVSDDLAHGKPELVMELTERGRALGFTVESAARQIRNAFEGAIPRRFAQGEEEITIRVQQKQEGSGASMLRDLSLKAPSGEFVPLSEVVRLSDRQGFSVIQRRDGKTTVSVTADVDREVTSNIEIVRDLSSGKIQAIADKYGIGYRFSGREEEREDAFADLQLGTIAALVAIYLILAAIFASYSRPLAVMAIIPFGVVGAVVGHYLMGFDLTILSMIGLLGLAGILVNDSIILVARTDERLAEGEDIAGAAIGASQDRLRAVLLTSLTTIGGLMPLLFEKSLQAQFLMPMAITIVFGLASATVLVLILVPVLMGIGADIANLFTLKPSRMHDGTGARDITPAE</sequence>
<evidence type="ECO:0000256" key="1">
    <source>
        <dbReference type="SAM" id="Phobius"/>
    </source>
</evidence>
<dbReference type="Pfam" id="PF00873">
    <property type="entry name" value="ACR_tran"/>
    <property type="match status" value="2"/>
</dbReference>
<dbReference type="Gene3D" id="3.30.70.1320">
    <property type="entry name" value="Multidrug efflux transporter AcrB pore domain like"/>
    <property type="match status" value="1"/>
</dbReference>
<dbReference type="SUPFAM" id="SSF82693">
    <property type="entry name" value="Multidrug efflux transporter AcrB pore domain, PN1, PN2, PC1 and PC2 subdomains"/>
    <property type="match status" value="1"/>
</dbReference>
<dbReference type="SUPFAM" id="SSF82714">
    <property type="entry name" value="Multidrug efflux transporter AcrB TolC docking domain, DN and DC subdomains"/>
    <property type="match status" value="2"/>
</dbReference>
<reference evidence="2 3" key="1">
    <citation type="submission" date="2019-12" db="EMBL/GenBank/DDBJ databases">
        <authorList>
            <person name="Li M."/>
        </authorList>
    </citation>
    <scope>NUCLEOTIDE SEQUENCE [LARGE SCALE GENOMIC DNA]</scope>
    <source>
        <strain evidence="2 3">GBMRC 2046</strain>
    </source>
</reference>
<dbReference type="Gene3D" id="3.30.70.1440">
    <property type="entry name" value="Multidrug efflux transporter AcrB pore domain"/>
    <property type="match status" value="1"/>
</dbReference>
<dbReference type="GO" id="GO:0042910">
    <property type="term" value="F:xenobiotic transmembrane transporter activity"/>
    <property type="evidence" value="ECO:0007669"/>
    <property type="project" value="TreeGrafter"/>
</dbReference>
<proteinExistence type="predicted"/>
<gene>
    <name evidence="2" type="ORF">GR183_13745</name>
</gene>
<dbReference type="Gene3D" id="3.30.70.1430">
    <property type="entry name" value="Multidrug efflux transporter AcrB pore domain"/>
    <property type="match status" value="2"/>
</dbReference>
<feature type="transmembrane region" description="Helical" evidence="1">
    <location>
        <begin position="1079"/>
        <end position="1109"/>
    </location>
</feature>
<evidence type="ECO:0000313" key="3">
    <source>
        <dbReference type="Proteomes" id="UP000433101"/>
    </source>
</evidence>
<protein>
    <submittedName>
        <fullName evidence="2">MMPL family transporter</fullName>
    </submittedName>
</protein>
<accession>A0A7X3S8L3</accession>